<accession>A0A151MUU9</accession>
<name>A0A151MUU9_ALLMI</name>
<evidence type="ECO:0000313" key="3">
    <source>
        <dbReference type="Proteomes" id="UP000050525"/>
    </source>
</evidence>
<reference evidence="2 3" key="1">
    <citation type="journal article" date="2012" name="Genome Biol.">
        <title>Sequencing three crocodilian genomes to illuminate the evolution of archosaurs and amniotes.</title>
        <authorList>
            <person name="St John J.A."/>
            <person name="Braun E.L."/>
            <person name="Isberg S.R."/>
            <person name="Miles L.G."/>
            <person name="Chong A.Y."/>
            <person name="Gongora J."/>
            <person name="Dalzell P."/>
            <person name="Moran C."/>
            <person name="Bed'hom B."/>
            <person name="Abzhanov A."/>
            <person name="Burgess S.C."/>
            <person name="Cooksey A.M."/>
            <person name="Castoe T.A."/>
            <person name="Crawford N.G."/>
            <person name="Densmore L.D."/>
            <person name="Drew J.C."/>
            <person name="Edwards S.V."/>
            <person name="Faircloth B.C."/>
            <person name="Fujita M.K."/>
            <person name="Greenwold M.J."/>
            <person name="Hoffmann F.G."/>
            <person name="Howard J.M."/>
            <person name="Iguchi T."/>
            <person name="Janes D.E."/>
            <person name="Khan S.Y."/>
            <person name="Kohno S."/>
            <person name="de Koning A.J."/>
            <person name="Lance S.L."/>
            <person name="McCarthy F.M."/>
            <person name="McCormack J.E."/>
            <person name="Merchant M.E."/>
            <person name="Peterson D.G."/>
            <person name="Pollock D.D."/>
            <person name="Pourmand N."/>
            <person name="Raney B.J."/>
            <person name="Roessler K.A."/>
            <person name="Sanford J.R."/>
            <person name="Sawyer R.H."/>
            <person name="Schmidt C.J."/>
            <person name="Triplett E.W."/>
            <person name="Tuberville T.D."/>
            <person name="Venegas-Anaya M."/>
            <person name="Howard J.T."/>
            <person name="Jarvis E.D."/>
            <person name="Guillette L.J.Jr."/>
            <person name="Glenn T.C."/>
            <person name="Green R.E."/>
            <person name="Ray D.A."/>
        </authorList>
    </citation>
    <scope>NUCLEOTIDE SEQUENCE [LARGE SCALE GENOMIC DNA]</scope>
    <source>
        <strain evidence="2">KSC_2009_1</strain>
    </source>
</reference>
<keyword evidence="3" id="KW-1185">Reference proteome</keyword>
<feature type="region of interest" description="Disordered" evidence="1">
    <location>
        <begin position="70"/>
        <end position="92"/>
    </location>
</feature>
<evidence type="ECO:0000256" key="1">
    <source>
        <dbReference type="SAM" id="MobiDB-lite"/>
    </source>
</evidence>
<dbReference type="AlphaFoldDB" id="A0A151MUU9"/>
<feature type="compositionally biased region" description="Polar residues" evidence="1">
    <location>
        <begin position="34"/>
        <end position="46"/>
    </location>
</feature>
<protein>
    <submittedName>
        <fullName evidence="2">Uncharacterized protein</fullName>
    </submittedName>
</protein>
<sequence length="92" mass="9797">MGPQDASVSDSASLSIIWEKPGSSTCHMKESSRFPCSTRQLDPQGTTDHHLQVKPRTIAVRPGVGSGIVAENHRGGARQSSQGILTRITTVT</sequence>
<dbReference type="EMBL" id="AKHW03004982">
    <property type="protein sequence ID" value="KYO28219.1"/>
    <property type="molecule type" value="Genomic_DNA"/>
</dbReference>
<gene>
    <name evidence="2" type="ORF">Y1Q_0008465</name>
</gene>
<feature type="region of interest" description="Disordered" evidence="1">
    <location>
        <begin position="24"/>
        <end position="51"/>
    </location>
</feature>
<feature type="compositionally biased region" description="Polar residues" evidence="1">
    <location>
        <begin position="78"/>
        <end position="92"/>
    </location>
</feature>
<comment type="caution">
    <text evidence="2">The sequence shown here is derived from an EMBL/GenBank/DDBJ whole genome shotgun (WGS) entry which is preliminary data.</text>
</comment>
<organism evidence="2 3">
    <name type="scientific">Alligator mississippiensis</name>
    <name type="common">American alligator</name>
    <dbReference type="NCBI Taxonomy" id="8496"/>
    <lineage>
        <taxon>Eukaryota</taxon>
        <taxon>Metazoa</taxon>
        <taxon>Chordata</taxon>
        <taxon>Craniata</taxon>
        <taxon>Vertebrata</taxon>
        <taxon>Euteleostomi</taxon>
        <taxon>Archelosauria</taxon>
        <taxon>Archosauria</taxon>
        <taxon>Crocodylia</taxon>
        <taxon>Alligatoridae</taxon>
        <taxon>Alligatorinae</taxon>
        <taxon>Alligator</taxon>
    </lineage>
</organism>
<evidence type="ECO:0000313" key="2">
    <source>
        <dbReference type="EMBL" id="KYO28219.1"/>
    </source>
</evidence>
<dbReference type="Proteomes" id="UP000050525">
    <property type="component" value="Unassembled WGS sequence"/>
</dbReference>
<proteinExistence type="predicted"/>